<name>A0A3B7MJN6_9BACT</name>
<reference evidence="1 2" key="1">
    <citation type="submission" date="2018-09" db="EMBL/GenBank/DDBJ databases">
        <title>Genome sequencing of strain 6GH32-13.</title>
        <authorList>
            <person name="Weon H.-Y."/>
            <person name="Heo J."/>
            <person name="Kwon S.-W."/>
        </authorList>
    </citation>
    <scope>NUCLEOTIDE SEQUENCE [LARGE SCALE GENOMIC DNA]</scope>
    <source>
        <strain evidence="1 2">5GH32-13</strain>
    </source>
</reference>
<organism evidence="1 2">
    <name type="scientific">Paraflavitalea soli</name>
    <dbReference type="NCBI Taxonomy" id="2315862"/>
    <lineage>
        <taxon>Bacteria</taxon>
        <taxon>Pseudomonadati</taxon>
        <taxon>Bacteroidota</taxon>
        <taxon>Chitinophagia</taxon>
        <taxon>Chitinophagales</taxon>
        <taxon>Chitinophagaceae</taxon>
        <taxon>Paraflavitalea</taxon>
    </lineage>
</organism>
<gene>
    <name evidence="1" type="ORF">D3H65_11965</name>
</gene>
<evidence type="ECO:0000313" key="2">
    <source>
        <dbReference type="Proteomes" id="UP000263900"/>
    </source>
</evidence>
<protein>
    <submittedName>
        <fullName evidence="1">T9SS C-terminal target domain-containing protein</fullName>
    </submittedName>
</protein>
<accession>A0A3B7MJN6</accession>
<sequence>MSFYMNRILASVVLFLGVQAICLGQDMMKVTSGAVVSVQNGVGLLVAGGIVLDNNSTFKNEGVVTIERKANTTADLTDNSTVAYQYGLGKFVFTGPGAQSLKSINQFERVEVDNMDLNLLSNINVNTWYLKTGKVNTGSFLAIVNNASASAVLADATNTGFTKSWINGVLRRYITPAAVDNYQFPVGDAAKVNLAEMDNLTANPITGVTYVTASFGAKAGNDVGLNVNESGNAYASINNTGVWHLVADANPAGGKYDLKLFFNGFAELADNGFGILRRPEASVNAIDWAAPSGSALPASGMPGRLVADKYARRNSLATFGQFAIGSTLTTLPLELLSFSAVKKGNTVVLKWTTDNEINTSHFELYRAGQSAPLQYLDKTTAAGSGARQDYSYTDRKPLKGVGFYQLKMVDKDLRYTLSKLVKVTVEEMTSFNVYPNPVTGNSLFVDYSGGKITSIKLIAMDGKQVACTYTNQSDRQIRISIPVLPAKGMYSLQLITEEGVRSAMVSIQ</sequence>
<dbReference type="EMBL" id="CP032157">
    <property type="protein sequence ID" value="AXY74652.1"/>
    <property type="molecule type" value="Genomic_DNA"/>
</dbReference>
<proteinExistence type="predicted"/>
<dbReference type="NCBIfam" id="TIGR04183">
    <property type="entry name" value="Por_Secre_tail"/>
    <property type="match status" value="1"/>
</dbReference>
<evidence type="ECO:0000313" key="1">
    <source>
        <dbReference type="EMBL" id="AXY74652.1"/>
    </source>
</evidence>
<keyword evidence="2" id="KW-1185">Reference proteome</keyword>
<dbReference type="OrthoDB" id="863479at2"/>
<dbReference type="AlphaFoldDB" id="A0A3B7MJN6"/>
<dbReference type="KEGG" id="pseg:D3H65_11965"/>
<dbReference type="Proteomes" id="UP000263900">
    <property type="component" value="Chromosome"/>
</dbReference>
<dbReference type="InterPro" id="IPR026444">
    <property type="entry name" value="Secre_tail"/>
</dbReference>